<dbReference type="SUPFAM" id="SSF48726">
    <property type="entry name" value="Immunoglobulin"/>
    <property type="match status" value="2"/>
</dbReference>
<dbReference type="InterPro" id="IPR007110">
    <property type="entry name" value="Ig-like_dom"/>
</dbReference>
<evidence type="ECO:0000259" key="3">
    <source>
        <dbReference type="PROSITE" id="PS50835"/>
    </source>
</evidence>
<evidence type="ECO:0000313" key="4">
    <source>
        <dbReference type="EMBL" id="ROT73272.1"/>
    </source>
</evidence>
<evidence type="ECO:0000256" key="2">
    <source>
        <dbReference type="ARBA" id="ARBA00023157"/>
    </source>
</evidence>
<dbReference type="GO" id="GO:0016020">
    <property type="term" value="C:membrane"/>
    <property type="evidence" value="ECO:0007669"/>
    <property type="project" value="UniProtKB-SubCell"/>
</dbReference>
<sequence>MIGLMVKARPAEEVPGSRSLAQHRSCSSGAGVVVGCMARGRRNPPYLGYERRSCTRRPVAYLEPTSANGSLVPAQLRSLRHLLWPTATVRCRASNSVGVVVSPPVTLHAVVWQDFSVRAEGARAVVGGSALLHCLVPSHLAAHVTPTAWETPTHTIYPSLSAEGRYQMVGSTGDLLVTSVTREDAFTSFNCRVRDQLGGRELSSRSPAKITVHEPGDVSRPVIQEKRRSVTVSEGGTVVLPCVASGTPTPTVR</sequence>
<dbReference type="GO" id="GO:0098609">
    <property type="term" value="P:cell-cell adhesion"/>
    <property type="evidence" value="ECO:0007669"/>
    <property type="project" value="TreeGrafter"/>
</dbReference>
<name>A0A423TA73_PENVA</name>
<dbReference type="InterPro" id="IPR013783">
    <property type="entry name" value="Ig-like_fold"/>
</dbReference>
<evidence type="ECO:0000313" key="5">
    <source>
        <dbReference type="Proteomes" id="UP000283509"/>
    </source>
</evidence>
<accession>A0A423TA73</accession>
<dbReference type="EMBL" id="QCYY01002044">
    <property type="protein sequence ID" value="ROT73272.1"/>
    <property type="molecule type" value="Genomic_DNA"/>
</dbReference>
<feature type="domain" description="Ig-like" evidence="3">
    <location>
        <begin position="221"/>
        <end position="253"/>
    </location>
</feature>
<keyword evidence="2" id="KW-1015">Disulfide bond</keyword>
<gene>
    <name evidence="4" type="ORF">C7M84_008292</name>
</gene>
<protein>
    <submittedName>
        <fullName evidence="4">Putative Down syndrome cell adhesion molecule-like protein Dscam2</fullName>
    </submittedName>
</protein>
<organism evidence="4 5">
    <name type="scientific">Penaeus vannamei</name>
    <name type="common">Whiteleg shrimp</name>
    <name type="synonym">Litopenaeus vannamei</name>
    <dbReference type="NCBI Taxonomy" id="6689"/>
    <lineage>
        <taxon>Eukaryota</taxon>
        <taxon>Metazoa</taxon>
        <taxon>Ecdysozoa</taxon>
        <taxon>Arthropoda</taxon>
        <taxon>Crustacea</taxon>
        <taxon>Multicrustacea</taxon>
        <taxon>Malacostraca</taxon>
        <taxon>Eumalacostraca</taxon>
        <taxon>Eucarida</taxon>
        <taxon>Decapoda</taxon>
        <taxon>Dendrobranchiata</taxon>
        <taxon>Penaeoidea</taxon>
        <taxon>Penaeidae</taxon>
        <taxon>Penaeus</taxon>
    </lineage>
</organism>
<comment type="caution">
    <text evidence="4">The sequence shown here is derived from an EMBL/GenBank/DDBJ whole genome shotgun (WGS) entry which is preliminary data.</text>
</comment>
<keyword evidence="5" id="KW-1185">Reference proteome</keyword>
<dbReference type="PANTHER" id="PTHR44170:SF6">
    <property type="entry name" value="CONTACTIN"/>
    <property type="match status" value="1"/>
</dbReference>
<keyword evidence="1" id="KW-0677">Repeat</keyword>
<dbReference type="AlphaFoldDB" id="A0A423TA73"/>
<dbReference type="Gene3D" id="2.60.40.10">
    <property type="entry name" value="Immunoglobulins"/>
    <property type="match status" value="2"/>
</dbReference>
<dbReference type="PROSITE" id="PS50835">
    <property type="entry name" value="IG_LIKE"/>
    <property type="match status" value="2"/>
</dbReference>
<reference evidence="4 5" key="1">
    <citation type="submission" date="2018-04" db="EMBL/GenBank/DDBJ databases">
        <authorList>
            <person name="Zhang X."/>
            <person name="Yuan J."/>
            <person name="Li F."/>
            <person name="Xiang J."/>
        </authorList>
    </citation>
    <scope>NUCLEOTIDE SEQUENCE [LARGE SCALE GENOMIC DNA]</scope>
    <source>
        <tissue evidence="4">Muscle</tissue>
    </source>
</reference>
<evidence type="ECO:0000256" key="1">
    <source>
        <dbReference type="ARBA" id="ARBA00022737"/>
    </source>
</evidence>
<dbReference type="PANTHER" id="PTHR44170">
    <property type="entry name" value="PROTEIN SIDEKICK"/>
    <property type="match status" value="1"/>
</dbReference>
<proteinExistence type="predicted"/>
<reference evidence="4 5" key="2">
    <citation type="submission" date="2019-01" db="EMBL/GenBank/DDBJ databases">
        <title>The decoding of complex shrimp genome reveals the adaptation for benthos swimmer, frequently molting mechanism and breeding impact on genome.</title>
        <authorList>
            <person name="Sun Y."/>
            <person name="Gao Y."/>
            <person name="Yu Y."/>
        </authorList>
    </citation>
    <scope>NUCLEOTIDE SEQUENCE [LARGE SCALE GENOMIC DNA]</scope>
    <source>
        <tissue evidence="4">Muscle</tissue>
    </source>
</reference>
<dbReference type="InterPro" id="IPR036179">
    <property type="entry name" value="Ig-like_dom_sf"/>
</dbReference>
<feature type="domain" description="Ig-like" evidence="3">
    <location>
        <begin position="103"/>
        <end position="211"/>
    </location>
</feature>
<dbReference type="Proteomes" id="UP000283509">
    <property type="component" value="Unassembled WGS sequence"/>
</dbReference>